<dbReference type="GO" id="GO:0042594">
    <property type="term" value="P:response to starvation"/>
    <property type="evidence" value="ECO:0007669"/>
    <property type="project" value="TreeGrafter"/>
</dbReference>
<evidence type="ECO:0000256" key="9">
    <source>
        <dbReference type="ARBA" id="ARBA00023239"/>
    </source>
</evidence>
<dbReference type="InterPro" id="IPR018091">
    <property type="entry name" value="PEP_carboxykin_GTP_CS"/>
</dbReference>
<keyword evidence="13" id="KW-1185">Reference proteome</keyword>
<dbReference type="InterPro" id="IPR008210">
    <property type="entry name" value="PEP_carboxykinase_N"/>
</dbReference>
<dbReference type="EC" id="4.1.1.32" evidence="3"/>
<dbReference type="GO" id="GO:0006107">
    <property type="term" value="P:oxaloacetate metabolic process"/>
    <property type="evidence" value="ECO:0007669"/>
    <property type="project" value="TreeGrafter"/>
</dbReference>
<evidence type="ECO:0000256" key="1">
    <source>
        <dbReference type="ARBA" id="ARBA00001936"/>
    </source>
</evidence>
<comment type="cofactor">
    <cofactor evidence="1">
        <name>Mn(2+)</name>
        <dbReference type="ChEBI" id="CHEBI:29035"/>
    </cofactor>
</comment>
<gene>
    <name evidence="12" type="ORF">LSH36_216g00006</name>
</gene>
<comment type="caution">
    <text evidence="12">The sequence shown here is derived from an EMBL/GenBank/DDBJ whole genome shotgun (WGS) entry which is preliminary data.</text>
</comment>
<keyword evidence="5" id="KW-0547">Nucleotide-binding</keyword>
<dbReference type="FunFam" id="3.90.228.20:FF:000005">
    <property type="entry name" value="Phosphoenolpyruvate carboxykinase [GTP], mitochondrial"/>
    <property type="match status" value="1"/>
</dbReference>
<dbReference type="PIRSF" id="PIRSF001348">
    <property type="entry name" value="PEP_carboxykinase_GTP"/>
    <property type="match status" value="1"/>
</dbReference>
<dbReference type="EMBL" id="JAODUP010000216">
    <property type="protein sequence ID" value="KAK2156314.1"/>
    <property type="molecule type" value="Genomic_DNA"/>
</dbReference>
<evidence type="ECO:0000313" key="12">
    <source>
        <dbReference type="EMBL" id="KAK2156314.1"/>
    </source>
</evidence>
<dbReference type="PROSITE" id="PS00505">
    <property type="entry name" value="PEPCK_GTP"/>
    <property type="match status" value="1"/>
</dbReference>
<keyword evidence="8" id="KW-0464">Manganese</keyword>
<feature type="domain" description="Phosphoenolpyruvate carboxykinase GTP-utilising N-terminal" evidence="11">
    <location>
        <begin position="166"/>
        <end position="213"/>
    </location>
</feature>
<comment type="similarity">
    <text evidence="2">Belongs to the phosphoenolpyruvate carboxykinase [GTP] family.</text>
</comment>
<dbReference type="Gene3D" id="3.90.228.20">
    <property type="match status" value="2"/>
</dbReference>
<dbReference type="InterPro" id="IPR008209">
    <property type="entry name" value="PEP_carboxykinase_GTP"/>
</dbReference>
<dbReference type="Gene3D" id="3.40.449.10">
    <property type="entry name" value="Phosphoenolpyruvate Carboxykinase, domain 1"/>
    <property type="match status" value="2"/>
</dbReference>
<keyword evidence="4" id="KW-0479">Metal-binding</keyword>
<dbReference type="GO" id="GO:0033993">
    <property type="term" value="P:response to lipid"/>
    <property type="evidence" value="ECO:0007669"/>
    <property type="project" value="TreeGrafter"/>
</dbReference>
<name>A0AAD9JNI1_9ANNE</name>
<sequence length="582" mass="65266">MALSIRCATQTYICRRLTHSMRTRQQKNCVIANTIRCLSVVHGNINTLAPKVKKFVEENAALFQPDHIHICDGTEAEHTQLLSYMHKQGILKPLTKYENCWLSVTDPADVARVESKTVISTTEKRDSVPTPKEGVTGTLGRWLSPDDMEKAYQERLPGCMKEPVINNWPCNPEKTIIAHIPDRNEILSYGSGYGGNSLLGKKCFALRLGSILAKKEGWLAEHMLILGITNPKGQKKYIAAAFPSACGKTNLAMMNPTLPGYKMECVGDDIAWMRFDDEGRLRAINPEAGFFGVAPGTSMSTNPNAMLTIRKNTIFTNVAETSDGGFFWEGLEKETPNDVTITSWLGDKNWKKESGKPAAHPNSRFCTPASQCPIIDPDWESPKGVPIEAILFGGRRPQGVPLVYEAFNWQHGVFIGATMRSEATAAAEHKGKVVMHDPFAMRPFFGYNAGQYMAHWLKIGRTPNAKLPKIYHVNWFRKNTEGKFIWPGFGENSRVLDWIFRRVDGEDCARKTPIGLVPQNDALNLDGLKESVDMDELFRLPTDFWQNEVNEIKTYFDNQLPNDLPDEIASELNALKERVAKM</sequence>
<dbReference type="PANTHER" id="PTHR11561">
    <property type="entry name" value="PHOSPHOENOLPYRUVATE CARBOXYKINASE"/>
    <property type="match status" value="1"/>
</dbReference>
<dbReference type="PANTHER" id="PTHR11561:SF0">
    <property type="entry name" value="PHOSPHOENOLPYRUVATE CARBOXYKINASE [GTP]-RELATED"/>
    <property type="match status" value="1"/>
</dbReference>
<dbReference type="AlphaFoldDB" id="A0AAD9JNI1"/>
<evidence type="ECO:0000256" key="4">
    <source>
        <dbReference type="ARBA" id="ARBA00022723"/>
    </source>
</evidence>
<dbReference type="CDD" id="cd00819">
    <property type="entry name" value="PEPCK_GTP"/>
    <property type="match status" value="1"/>
</dbReference>
<dbReference type="SUPFAM" id="SSF53795">
    <property type="entry name" value="PEP carboxykinase-like"/>
    <property type="match status" value="1"/>
</dbReference>
<dbReference type="GO" id="GO:0071333">
    <property type="term" value="P:cellular response to glucose stimulus"/>
    <property type="evidence" value="ECO:0007669"/>
    <property type="project" value="TreeGrafter"/>
</dbReference>
<dbReference type="GO" id="GO:0005829">
    <property type="term" value="C:cytosol"/>
    <property type="evidence" value="ECO:0007669"/>
    <property type="project" value="TreeGrafter"/>
</dbReference>
<evidence type="ECO:0000256" key="3">
    <source>
        <dbReference type="ARBA" id="ARBA00012306"/>
    </source>
</evidence>
<evidence type="ECO:0000256" key="6">
    <source>
        <dbReference type="ARBA" id="ARBA00022793"/>
    </source>
</evidence>
<dbReference type="GO" id="GO:0005525">
    <property type="term" value="F:GTP binding"/>
    <property type="evidence" value="ECO:0007669"/>
    <property type="project" value="UniProtKB-KW"/>
</dbReference>
<feature type="domain" description="Phosphoenolpyruvate carboxykinase GTP-utilising N-terminal" evidence="11">
    <location>
        <begin position="54"/>
        <end position="162"/>
    </location>
</feature>
<feature type="domain" description="Phosphoenolpyruvate carboxykinase C-terminal P-loop" evidence="10">
    <location>
        <begin position="218"/>
        <end position="578"/>
    </location>
</feature>
<dbReference type="InterPro" id="IPR035078">
    <property type="entry name" value="PEP_carboxykinase_GTP_N"/>
</dbReference>
<dbReference type="GO" id="GO:0019543">
    <property type="term" value="P:propionate catabolic process"/>
    <property type="evidence" value="ECO:0007669"/>
    <property type="project" value="TreeGrafter"/>
</dbReference>
<dbReference type="Pfam" id="PF00821">
    <property type="entry name" value="PEPCK_GTP"/>
    <property type="match status" value="1"/>
</dbReference>
<evidence type="ECO:0000256" key="2">
    <source>
        <dbReference type="ARBA" id="ARBA00005796"/>
    </source>
</evidence>
<dbReference type="Proteomes" id="UP001208570">
    <property type="component" value="Unassembled WGS sequence"/>
</dbReference>
<reference evidence="12" key="1">
    <citation type="journal article" date="2023" name="Mol. Biol. Evol.">
        <title>Third-Generation Sequencing Reveals the Adaptive Role of the Epigenome in Three Deep-Sea Polychaetes.</title>
        <authorList>
            <person name="Perez M."/>
            <person name="Aroh O."/>
            <person name="Sun Y."/>
            <person name="Lan Y."/>
            <person name="Juniper S.K."/>
            <person name="Young C.R."/>
            <person name="Angers B."/>
            <person name="Qian P.Y."/>
        </authorList>
    </citation>
    <scope>NUCLEOTIDE SEQUENCE</scope>
    <source>
        <strain evidence="12">P08H-3</strain>
    </source>
</reference>
<dbReference type="HAMAP" id="MF_00452">
    <property type="entry name" value="PEPCK_GTP"/>
    <property type="match status" value="1"/>
</dbReference>
<evidence type="ECO:0000259" key="10">
    <source>
        <dbReference type="Pfam" id="PF00821"/>
    </source>
</evidence>
<accession>A0AAD9JNI1</accession>
<dbReference type="GO" id="GO:0046327">
    <property type="term" value="P:glycerol biosynthetic process from pyruvate"/>
    <property type="evidence" value="ECO:0007669"/>
    <property type="project" value="TreeGrafter"/>
</dbReference>
<keyword evidence="9" id="KW-0456">Lyase</keyword>
<evidence type="ECO:0000256" key="8">
    <source>
        <dbReference type="ARBA" id="ARBA00023211"/>
    </source>
</evidence>
<proteinExistence type="inferred from homology"/>
<evidence type="ECO:0000259" key="11">
    <source>
        <dbReference type="Pfam" id="PF17297"/>
    </source>
</evidence>
<keyword evidence="7" id="KW-0342">GTP-binding</keyword>
<dbReference type="InterPro" id="IPR013035">
    <property type="entry name" value="PEP_carboxykinase_C"/>
</dbReference>
<dbReference type="GO" id="GO:0006094">
    <property type="term" value="P:gluconeogenesis"/>
    <property type="evidence" value="ECO:0007669"/>
    <property type="project" value="InterPro"/>
</dbReference>
<dbReference type="Pfam" id="PF17297">
    <property type="entry name" value="PEPCK_N"/>
    <property type="match status" value="2"/>
</dbReference>
<dbReference type="InterPro" id="IPR035077">
    <property type="entry name" value="PEP_carboxykinase_GTP_C"/>
</dbReference>
<dbReference type="GO" id="GO:0030145">
    <property type="term" value="F:manganese ion binding"/>
    <property type="evidence" value="ECO:0007669"/>
    <property type="project" value="TreeGrafter"/>
</dbReference>
<organism evidence="12 13">
    <name type="scientific">Paralvinella palmiformis</name>
    <dbReference type="NCBI Taxonomy" id="53620"/>
    <lineage>
        <taxon>Eukaryota</taxon>
        <taxon>Metazoa</taxon>
        <taxon>Spiralia</taxon>
        <taxon>Lophotrochozoa</taxon>
        <taxon>Annelida</taxon>
        <taxon>Polychaeta</taxon>
        <taxon>Sedentaria</taxon>
        <taxon>Canalipalpata</taxon>
        <taxon>Terebellida</taxon>
        <taxon>Terebelliformia</taxon>
        <taxon>Alvinellidae</taxon>
        <taxon>Paralvinella</taxon>
    </lineage>
</organism>
<dbReference type="NCBIfam" id="NF003253">
    <property type="entry name" value="PRK04210.1"/>
    <property type="match status" value="1"/>
</dbReference>
<keyword evidence="6" id="KW-0210">Decarboxylase</keyword>
<evidence type="ECO:0000313" key="13">
    <source>
        <dbReference type="Proteomes" id="UP001208570"/>
    </source>
</evidence>
<evidence type="ECO:0000256" key="5">
    <source>
        <dbReference type="ARBA" id="ARBA00022741"/>
    </source>
</evidence>
<protein>
    <recommendedName>
        <fullName evidence="3">phosphoenolpyruvate carboxykinase (GTP)</fullName>
        <ecNumber evidence="3">4.1.1.32</ecNumber>
    </recommendedName>
</protein>
<dbReference type="GO" id="GO:0004613">
    <property type="term" value="F:phosphoenolpyruvate carboxykinase (GTP) activity"/>
    <property type="evidence" value="ECO:0007669"/>
    <property type="project" value="UniProtKB-EC"/>
</dbReference>
<dbReference type="SUPFAM" id="SSF68923">
    <property type="entry name" value="PEP carboxykinase N-terminal domain"/>
    <property type="match status" value="1"/>
</dbReference>
<evidence type="ECO:0000256" key="7">
    <source>
        <dbReference type="ARBA" id="ARBA00023134"/>
    </source>
</evidence>